<evidence type="ECO:0008006" key="17">
    <source>
        <dbReference type="Google" id="ProtNLM"/>
    </source>
</evidence>
<evidence type="ECO:0000256" key="9">
    <source>
        <dbReference type="ARBA" id="ARBA00023207"/>
    </source>
</evidence>
<comment type="similarity">
    <text evidence="2 11">Belongs to the glypican family.</text>
</comment>
<dbReference type="GO" id="GO:0045202">
    <property type="term" value="C:synapse"/>
    <property type="evidence" value="ECO:0007669"/>
    <property type="project" value="TreeGrafter"/>
</dbReference>
<name>A0A8J2JUH6_9HEXA</name>
<evidence type="ECO:0000256" key="3">
    <source>
        <dbReference type="ARBA" id="ARBA00022475"/>
    </source>
</evidence>
<evidence type="ECO:0000313" key="15">
    <source>
        <dbReference type="EMBL" id="CAG7724148.1"/>
    </source>
</evidence>
<dbReference type="OrthoDB" id="10010764at2759"/>
<feature type="compositionally biased region" description="Low complexity" evidence="13">
    <location>
        <begin position="603"/>
        <end position="618"/>
    </location>
</feature>
<evidence type="ECO:0000256" key="5">
    <source>
        <dbReference type="ARBA" id="ARBA00022729"/>
    </source>
</evidence>
<keyword evidence="4 12" id="KW-0336">GPI-anchor</keyword>
<evidence type="ECO:0000256" key="6">
    <source>
        <dbReference type="ARBA" id="ARBA00022974"/>
    </source>
</evidence>
<dbReference type="Proteomes" id="UP000708208">
    <property type="component" value="Unassembled WGS sequence"/>
</dbReference>
<accession>A0A8J2JUH6</accession>
<dbReference type="EMBL" id="CAJVCH010106139">
    <property type="protein sequence ID" value="CAG7724148.1"/>
    <property type="molecule type" value="Genomic_DNA"/>
</dbReference>
<dbReference type="GO" id="GO:0016477">
    <property type="term" value="P:cell migration"/>
    <property type="evidence" value="ECO:0007669"/>
    <property type="project" value="TreeGrafter"/>
</dbReference>
<keyword evidence="10 12" id="KW-0449">Lipoprotein</keyword>
<dbReference type="Pfam" id="PF01153">
    <property type="entry name" value="Glypican"/>
    <property type="match status" value="1"/>
</dbReference>
<evidence type="ECO:0000256" key="8">
    <source>
        <dbReference type="ARBA" id="ARBA00023180"/>
    </source>
</evidence>
<dbReference type="GO" id="GO:0005886">
    <property type="term" value="C:plasma membrane"/>
    <property type="evidence" value="ECO:0007669"/>
    <property type="project" value="UniProtKB-SubCell"/>
</dbReference>
<keyword evidence="9 12" id="KW-0357">Heparan sulfate</keyword>
<evidence type="ECO:0000256" key="1">
    <source>
        <dbReference type="ARBA" id="ARBA00004609"/>
    </source>
</evidence>
<dbReference type="PANTHER" id="PTHR10822">
    <property type="entry name" value="GLYPICAN"/>
    <property type="match status" value="1"/>
</dbReference>
<comment type="function">
    <text evidence="12">Cell surface proteoglycan.</text>
</comment>
<sequence length="697" mass="76827">MITSILLLSSVIPFLILLPHETVCARKVDRECDAISKQMRSKGFSYPWWNTTVSPEIVPESEENTANGCPAVGSGVPRSVKCCRSFDAILLRNETGEAFGGKWLGPKLAGQAKVFNDSKARFDLTFKALLTRAHASFHAMFEKTYGMLYIQHAHVFHELFATFDAYYEAGKGSLDDKLNNFFAILTRKMFEVLNSQYEFSDAYLSCAAIVINDKQGNDLHRQIVSSLRRSFVATRALAQGLHDGNAVLTSLQKLEVSPDCLLSLSQMLHCPICLEARAYKPCIQVCTKVSSGCLSGTFVMTRPWTEFITAIEGIIDRLLGPYNVEAVVEPIHIKISEAIMNFQESGPDFSQAVFSKCGKPNLKSRNLRRREASAFDPAAIVGQQQQTSPKTAELRNSRPGQRGRVKETPHVEEDDGSIQPSKSLEKLLREIKKKIQKTKMVWDKLPQQVCNGISKDYSSQMCWNGSSLIKPDRNKSEEESEVNRSPASQGRASGPPNKLVADQILVLQFITDKLRASYNGHDVQWVEEIDDLELGSGQGSGSGDIPSDLDDSDDDDPSGEINPHRKKHPSRPVVPKGPPPSIFGRLPGEDDNDRDNSVSLEENNIPGLGNNNPGGIPIDFSNKPRLKPPTNSNPTVVIKPTFTTTTTRRPPPGYSGDVTKKIPTSSGNMDVATKTVAVFKLFTPIFVSMLGKLVSLS</sequence>
<dbReference type="GO" id="GO:0009986">
    <property type="term" value="C:cell surface"/>
    <property type="evidence" value="ECO:0007669"/>
    <property type="project" value="TreeGrafter"/>
</dbReference>
<dbReference type="GO" id="GO:0098552">
    <property type="term" value="C:side of membrane"/>
    <property type="evidence" value="ECO:0007669"/>
    <property type="project" value="UniProtKB-KW"/>
</dbReference>
<evidence type="ECO:0000256" key="7">
    <source>
        <dbReference type="ARBA" id="ARBA00023136"/>
    </source>
</evidence>
<evidence type="ECO:0000256" key="12">
    <source>
        <dbReference type="RuleBase" id="RU003519"/>
    </source>
</evidence>
<dbReference type="GO" id="GO:1905475">
    <property type="term" value="P:regulation of protein localization to membrane"/>
    <property type="evidence" value="ECO:0007669"/>
    <property type="project" value="TreeGrafter"/>
</dbReference>
<keyword evidence="16" id="KW-1185">Reference proteome</keyword>
<dbReference type="InterPro" id="IPR001863">
    <property type="entry name" value="Glypican"/>
</dbReference>
<proteinExistence type="inferred from homology"/>
<evidence type="ECO:0000256" key="10">
    <source>
        <dbReference type="ARBA" id="ARBA00023288"/>
    </source>
</evidence>
<dbReference type="AlphaFoldDB" id="A0A8J2JUH6"/>
<protein>
    <recommendedName>
        <fullName evidence="17">Glypican-6</fullName>
    </recommendedName>
</protein>
<evidence type="ECO:0000256" key="14">
    <source>
        <dbReference type="SAM" id="SignalP"/>
    </source>
</evidence>
<organism evidence="15 16">
    <name type="scientific">Allacma fusca</name>
    <dbReference type="NCBI Taxonomy" id="39272"/>
    <lineage>
        <taxon>Eukaryota</taxon>
        <taxon>Metazoa</taxon>
        <taxon>Ecdysozoa</taxon>
        <taxon>Arthropoda</taxon>
        <taxon>Hexapoda</taxon>
        <taxon>Collembola</taxon>
        <taxon>Symphypleona</taxon>
        <taxon>Sminthuridae</taxon>
        <taxon>Allacma</taxon>
    </lineage>
</organism>
<keyword evidence="5 14" id="KW-0732">Signal</keyword>
<feature type="region of interest" description="Disordered" evidence="13">
    <location>
        <begin position="467"/>
        <end position="497"/>
    </location>
</feature>
<feature type="region of interest" description="Disordered" evidence="13">
    <location>
        <begin position="376"/>
        <end position="421"/>
    </location>
</feature>
<feature type="chain" id="PRO_5035218796" description="Glypican-6" evidence="14">
    <location>
        <begin position="26"/>
        <end position="697"/>
    </location>
</feature>
<dbReference type="GO" id="GO:0005576">
    <property type="term" value="C:extracellular region"/>
    <property type="evidence" value="ECO:0007669"/>
    <property type="project" value="TreeGrafter"/>
</dbReference>
<feature type="region of interest" description="Disordered" evidence="13">
    <location>
        <begin position="533"/>
        <end position="638"/>
    </location>
</feature>
<comment type="caution">
    <text evidence="15">The sequence shown here is derived from an EMBL/GenBank/DDBJ whole genome shotgun (WGS) entry which is preliminary data.</text>
</comment>
<feature type="compositionally biased region" description="Acidic residues" evidence="13">
    <location>
        <begin position="547"/>
        <end position="558"/>
    </location>
</feature>
<evidence type="ECO:0000256" key="2">
    <source>
        <dbReference type="ARBA" id="ARBA00010260"/>
    </source>
</evidence>
<keyword evidence="8" id="KW-0325">Glycoprotein</keyword>
<evidence type="ECO:0000256" key="4">
    <source>
        <dbReference type="ARBA" id="ARBA00022622"/>
    </source>
</evidence>
<dbReference type="PANTHER" id="PTHR10822:SF30">
    <property type="entry name" value="DALLY-LIKE, ISOFORM A"/>
    <property type="match status" value="1"/>
</dbReference>
<comment type="subcellular location">
    <subcellularLocation>
        <location evidence="1 12">Cell membrane</location>
        <topology evidence="1 12">Lipid-anchor</topology>
        <topology evidence="1 12">GPI-anchor</topology>
    </subcellularLocation>
</comment>
<keyword evidence="7 12" id="KW-0472">Membrane</keyword>
<keyword evidence="3" id="KW-1003">Cell membrane</keyword>
<reference evidence="15" key="1">
    <citation type="submission" date="2021-06" db="EMBL/GenBank/DDBJ databases">
        <authorList>
            <person name="Hodson N. C."/>
            <person name="Mongue J. A."/>
            <person name="Jaron S. K."/>
        </authorList>
    </citation>
    <scope>NUCLEOTIDE SEQUENCE</scope>
</reference>
<keyword evidence="6 12" id="KW-0654">Proteoglycan</keyword>
<dbReference type="GO" id="GO:0009966">
    <property type="term" value="P:regulation of signal transduction"/>
    <property type="evidence" value="ECO:0007669"/>
    <property type="project" value="InterPro"/>
</dbReference>
<evidence type="ECO:0000256" key="11">
    <source>
        <dbReference type="RuleBase" id="RU003518"/>
    </source>
</evidence>
<evidence type="ECO:0000313" key="16">
    <source>
        <dbReference type="Proteomes" id="UP000708208"/>
    </source>
</evidence>
<evidence type="ECO:0000256" key="13">
    <source>
        <dbReference type="SAM" id="MobiDB-lite"/>
    </source>
</evidence>
<gene>
    <name evidence="15" type="ORF">AFUS01_LOCUS13185</name>
</gene>
<feature type="signal peptide" evidence="14">
    <location>
        <begin position="1"/>
        <end position="25"/>
    </location>
</feature>